<organism evidence="2 3">
    <name type="scientific">Penicillium cf. griseofulvum</name>
    <dbReference type="NCBI Taxonomy" id="2972120"/>
    <lineage>
        <taxon>Eukaryota</taxon>
        <taxon>Fungi</taxon>
        <taxon>Dikarya</taxon>
        <taxon>Ascomycota</taxon>
        <taxon>Pezizomycotina</taxon>
        <taxon>Eurotiomycetes</taxon>
        <taxon>Eurotiomycetidae</taxon>
        <taxon>Eurotiales</taxon>
        <taxon>Aspergillaceae</taxon>
        <taxon>Penicillium</taxon>
    </lineage>
</organism>
<gene>
    <name evidence="2" type="ORF">N7472_000298</name>
</gene>
<reference evidence="2" key="1">
    <citation type="submission" date="2022-11" db="EMBL/GenBank/DDBJ databases">
        <authorList>
            <person name="Petersen C."/>
        </authorList>
    </citation>
    <scope>NUCLEOTIDE SEQUENCE</scope>
    <source>
        <strain evidence="2">IBT 16849</strain>
    </source>
</reference>
<evidence type="ECO:0000313" key="2">
    <source>
        <dbReference type="EMBL" id="KAJ5210159.1"/>
    </source>
</evidence>
<keyword evidence="1" id="KW-1133">Transmembrane helix</keyword>
<comment type="caution">
    <text evidence="2">The sequence shown here is derived from an EMBL/GenBank/DDBJ whole genome shotgun (WGS) entry which is preliminary data.</text>
</comment>
<keyword evidence="1" id="KW-0812">Transmembrane</keyword>
<dbReference type="EMBL" id="JAPQKP010000001">
    <property type="protein sequence ID" value="KAJ5210159.1"/>
    <property type="molecule type" value="Genomic_DNA"/>
</dbReference>
<name>A0A9W9MZN1_9EURO</name>
<keyword evidence="1" id="KW-0472">Membrane</keyword>
<protein>
    <submittedName>
        <fullName evidence="2">Uncharacterized protein</fullName>
    </submittedName>
</protein>
<evidence type="ECO:0000313" key="3">
    <source>
        <dbReference type="Proteomes" id="UP001150879"/>
    </source>
</evidence>
<keyword evidence="3" id="KW-1185">Reference proteome</keyword>
<sequence length="174" mass="18615">MESSSYSIQTRHELLHDIILSLNKLIHTTIGCGKQGFPSAQPYLSHTPSSRINVISKPDLGTANEGTNDIDGSLSIEYAMGTDQQVPHISLAGIIFVSVLLVVDLLCLLALALYSASIPRWTGTLDSFAMLRIGASISDKTPLLATQHVDRIKALDATPGWIGNNSDGKVGNFA</sequence>
<dbReference type="AlphaFoldDB" id="A0A9W9MZN1"/>
<accession>A0A9W9MZN1</accession>
<dbReference type="Proteomes" id="UP001150879">
    <property type="component" value="Unassembled WGS sequence"/>
</dbReference>
<evidence type="ECO:0000256" key="1">
    <source>
        <dbReference type="SAM" id="Phobius"/>
    </source>
</evidence>
<feature type="transmembrane region" description="Helical" evidence="1">
    <location>
        <begin position="89"/>
        <end position="114"/>
    </location>
</feature>
<reference evidence="2" key="2">
    <citation type="journal article" date="2023" name="IMA Fungus">
        <title>Comparative genomic study of the Penicillium genus elucidates a diverse pangenome and 15 lateral gene transfer events.</title>
        <authorList>
            <person name="Petersen C."/>
            <person name="Sorensen T."/>
            <person name="Nielsen M.R."/>
            <person name="Sondergaard T.E."/>
            <person name="Sorensen J.L."/>
            <person name="Fitzpatrick D.A."/>
            <person name="Frisvad J.C."/>
            <person name="Nielsen K.L."/>
        </authorList>
    </citation>
    <scope>NUCLEOTIDE SEQUENCE</scope>
    <source>
        <strain evidence="2">IBT 16849</strain>
    </source>
</reference>
<proteinExistence type="predicted"/>